<comment type="caution">
    <text evidence="28">The sequence shown here is derived from an EMBL/GenBank/DDBJ whole genome shotgun (WGS) entry which is preliminary data.</text>
</comment>
<keyword evidence="6" id="KW-0597">Phosphoprotein</keyword>
<dbReference type="Gene3D" id="1.10.132.30">
    <property type="match status" value="1"/>
</dbReference>
<dbReference type="InterPro" id="IPR001245">
    <property type="entry name" value="Ser-Thr/Tyr_kinase_cat_dom"/>
</dbReference>
<comment type="catalytic activity">
    <reaction evidence="22">
        <text>L-threonyl-[protein] + ATP = O-phospho-L-threonyl-[protein] + ADP + H(+)</text>
        <dbReference type="Rhea" id="RHEA:46608"/>
        <dbReference type="Rhea" id="RHEA-COMP:11060"/>
        <dbReference type="Rhea" id="RHEA-COMP:11605"/>
        <dbReference type="ChEBI" id="CHEBI:15378"/>
        <dbReference type="ChEBI" id="CHEBI:30013"/>
        <dbReference type="ChEBI" id="CHEBI:30616"/>
        <dbReference type="ChEBI" id="CHEBI:61977"/>
        <dbReference type="ChEBI" id="CHEBI:456216"/>
        <dbReference type="EC" id="2.7.11.1"/>
    </reaction>
</comment>
<keyword evidence="3" id="KW-1003">Cell membrane</keyword>
<evidence type="ECO:0000256" key="25">
    <source>
        <dbReference type="RuleBase" id="RU004279"/>
    </source>
</evidence>
<dbReference type="InterPro" id="IPR007083">
    <property type="entry name" value="RNA_pol_Rpb1_4"/>
</dbReference>
<sequence length="1506" mass="170152">MTERLREVSPSLQPPISHGGINARPKMLESHRHKEPHPDLAHERDNTKFKQALKIKNPKNRLKRIYDACKTKKVCGDGDDLDVQQQQDTDEHVKRRDGCGTQQPIITVDGMKMLVEFKAPKKKNDKEQLFELVEPKQILSAERVLPIPPPPVRPSVVMGTSSKSEDDLTHQLAMIIRHNEHLRRQERNGAPAHIIEDRLKAKEGRARGNLMWKRVDFSAYTIITSDPNINIDELGVPWSIALNLTYPETITPYNIERLKELVLNGPHPPPGKTGAKYIIREDGQRLDLRYVKKSSDQHLELGYKVERHLNDGDFVLFNRQPSLHKMSIMGHRIKIMPYSTFRLNLSVTSPYNADFDGDEMNMHVPHSFETRAEVLELMMVPKCIVSPQSNKPVMGIVQDTLLGYRKITKRDTLIEKDVFMNILMWWEDFDVKTPAPAILKPRPIWTGKQVFNLIIPRQINLILFCSWHSDEEKGFVTPSDTVVRIEKGELLPVTLCKKTLGTGSGVLIHIIWEEVGPDAARKFLGYTQWLVNYWLLQNGFSIGIGDMIADAATMDDINKAISRAKDCVKQLIKKACDGQLEAEPGRTMMESFENKVNEVLNKARDHVGSRVQNNLSESNNLKAMQMAACVGQQNIEGKWIPFGFSDRTLPHFTKDDYGPESRGLVENSYLHGLTPQEFFFHAMGGREGLIDTAMKTSETEYIQRRLVKAMEDIMVKYDGTIATNGNRTWPLPVNLKRLIWNAQKTFKIDIRTCSDMHPIEIVEAIDKLQERLKVVPGDDAISIEAQKNDTLFFNIHLRATFASKRVLREYRLTRKAFEWIIDEIVWRFSQSLVAPSEMIGCVAAQSIGEPATQMTPNTFHFAGVSAKNPEVNKMKELAKSVQCALEYTTLRSVTHATKVWYDPDPMVTIIEEDLEFVRSYYEMPDEDIDPNKISPWLLRIELNHKLILHLRIINDEVSRGEILDESAEDEVFLKKIEKHEEWMLDTEGVNLLAVMCHEDVDATRTTSNHLTEVIEVLGIEAVHRALLDELRSVISFDGSYVNYRHLAVLCDTMTYRGHLMAITRHGINRNDIGPLMRCSFEETVDILLDAAVHAESDYLRGLQQAIELQLPSYVDGLDFGITSAPSPLSESPYHEGLMSPSHLLSPDFRHSPIDTYALFSPSVRDMSLSPVLSQGDYSPIPIPMSGRYMAVSPIYTPYIAASPVNASTSTSYSPPNLTNLQPNIAKLQPNFTKLQSFVYCVQFFQHLLSNRTKDDSRQPDSSRLQYNFADLLTDFTIIFITNSVIQPNKQSGSSKSFVVECEALSKISHRNLISVITCCSSSDSKQNNFEAIVFEFMPNQSLDKWLHELNPDSDVSRPIPGLTLLQRLNIAINVADAMDYLHNNCEPPIVHCDLKPSNILLNVDFVACVGDFGIAKILSDSEGDPVINSNTFTGIRGTVGYVAPEYGEGGQVSLCGDVFSFGVLLLEMFTGKAPTDAMFVDGLTLQGFVEIAFPEKLMDIVDTAIH</sequence>
<feature type="region of interest" description="Disordered" evidence="26">
    <location>
        <begin position="1"/>
        <end position="45"/>
    </location>
</feature>
<dbReference type="InterPro" id="IPR042102">
    <property type="entry name" value="RNA_pol_Rpb1_3_sf"/>
</dbReference>
<dbReference type="EMBL" id="CAJGYO010000009">
    <property type="protein sequence ID" value="CAD6253781.1"/>
    <property type="molecule type" value="Genomic_DNA"/>
</dbReference>
<comment type="catalytic activity">
    <reaction evidence="23 25">
        <text>RNA(n) + a ribonucleoside 5'-triphosphate = RNA(n+1) + diphosphate</text>
        <dbReference type="Rhea" id="RHEA:21248"/>
        <dbReference type="Rhea" id="RHEA-COMP:14527"/>
        <dbReference type="Rhea" id="RHEA-COMP:17342"/>
        <dbReference type="ChEBI" id="CHEBI:33019"/>
        <dbReference type="ChEBI" id="CHEBI:61557"/>
        <dbReference type="ChEBI" id="CHEBI:140395"/>
        <dbReference type="EC" id="2.7.7.6"/>
    </reaction>
</comment>
<keyword evidence="14" id="KW-0418">Kinase</keyword>
<keyword evidence="8 25" id="KW-0808">Transferase</keyword>
<dbReference type="CDD" id="cd02584">
    <property type="entry name" value="RNAP_II_Rpb1_C"/>
    <property type="match status" value="1"/>
</dbReference>
<accession>A0A811QAL8</accession>
<dbReference type="FunFam" id="2.40.40.20:FF:000019">
    <property type="entry name" value="DNA-directed RNA polymerase II subunit RPB1"/>
    <property type="match status" value="1"/>
</dbReference>
<dbReference type="Pfam" id="PF04997">
    <property type="entry name" value="RNA_pol_Rpb1_1"/>
    <property type="match status" value="1"/>
</dbReference>
<evidence type="ECO:0000256" key="26">
    <source>
        <dbReference type="SAM" id="MobiDB-lite"/>
    </source>
</evidence>
<dbReference type="Pfam" id="PF04992">
    <property type="entry name" value="RNA_pol_Rpb1_6"/>
    <property type="match status" value="1"/>
</dbReference>
<evidence type="ECO:0000256" key="4">
    <source>
        <dbReference type="ARBA" id="ARBA00022478"/>
    </source>
</evidence>
<keyword evidence="10 25" id="KW-0548">Nucleotidyltransferase</keyword>
<dbReference type="Pfam" id="PF05000">
    <property type="entry name" value="RNA_pol_Rpb1_4"/>
    <property type="match status" value="1"/>
</dbReference>
<dbReference type="GO" id="GO:0005524">
    <property type="term" value="F:ATP binding"/>
    <property type="evidence" value="ECO:0007669"/>
    <property type="project" value="UniProtKB-KW"/>
</dbReference>
<keyword evidence="21" id="KW-0325">Glycoprotein</keyword>
<dbReference type="InterPro" id="IPR000719">
    <property type="entry name" value="Prot_kinase_dom"/>
</dbReference>
<dbReference type="SUPFAM" id="SSF64484">
    <property type="entry name" value="beta and beta-prime subunits of DNA dependent RNA-polymerase"/>
    <property type="match status" value="1"/>
</dbReference>
<dbReference type="PANTHER" id="PTHR19376">
    <property type="entry name" value="DNA-DIRECTED RNA POLYMERASE"/>
    <property type="match status" value="1"/>
</dbReference>
<dbReference type="SMART" id="SM00220">
    <property type="entry name" value="S_TKc"/>
    <property type="match status" value="1"/>
</dbReference>
<dbReference type="GO" id="GO:0003899">
    <property type="term" value="F:DNA-directed RNA polymerase activity"/>
    <property type="evidence" value="ECO:0007669"/>
    <property type="project" value="UniProtKB-EC"/>
</dbReference>
<dbReference type="GO" id="GO:0005886">
    <property type="term" value="C:plasma membrane"/>
    <property type="evidence" value="ECO:0007669"/>
    <property type="project" value="UniProtKB-SubCell"/>
</dbReference>
<dbReference type="Proteomes" id="UP000604825">
    <property type="component" value="Unassembled WGS sequence"/>
</dbReference>
<dbReference type="FunFam" id="1.10.510.10:FF:000358">
    <property type="entry name" value="Putative leucine-rich repeat receptor-like serine/threonine-protein kinase"/>
    <property type="match status" value="1"/>
</dbReference>
<reference evidence="28" key="1">
    <citation type="submission" date="2020-10" db="EMBL/GenBank/DDBJ databases">
        <authorList>
            <person name="Han B."/>
            <person name="Lu T."/>
            <person name="Zhao Q."/>
            <person name="Huang X."/>
            <person name="Zhao Y."/>
        </authorList>
    </citation>
    <scope>NUCLEOTIDE SEQUENCE</scope>
</reference>
<comment type="similarity">
    <text evidence="2 25">Belongs to the RNA polymerase beta' chain family.</text>
</comment>
<evidence type="ECO:0000256" key="21">
    <source>
        <dbReference type="ARBA" id="ARBA00023180"/>
    </source>
</evidence>
<dbReference type="InterPro" id="IPR045867">
    <property type="entry name" value="DNA-dir_RpoC_beta_prime"/>
</dbReference>
<dbReference type="GO" id="GO:0006351">
    <property type="term" value="P:DNA-templated transcription"/>
    <property type="evidence" value="ECO:0007669"/>
    <property type="project" value="InterPro"/>
</dbReference>
<gene>
    <name evidence="28" type="ORF">NCGR_LOCUS37403</name>
</gene>
<keyword evidence="18" id="KW-0472">Membrane</keyword>
<evidence type="ECO:0000256" key="12">
    <source>
        <dbReference type="ARBA" id="ARBA00022737"/>
    </source>
</evidence>
<evidence type="ECO:0000256" key="1">
    <source>
        <dbReference type="ARBA" id="ARBA00004162"/>
    </source>
</evidence>
<evidence type="ECO:0000256" key="19">
    <source>
        <dbReference type="ARBA" id="ARBA00023163"/>
    </source>
</evidence>
<proteinExistence type="inferred from homology"/>
<evidence type="ECO:0000256" key="13">
    <source>
        <dbReference type="ARBA" id="ARBA00022741"/>
    </source>
</evidence>
<dbReference type="InterPro" id="IPR007080">
    <property type="entry name" value="RNA_pol_Rpb1_1"/>
</dbReference>
<feature type="compositionally biased region" description="Basic and acidic residues" evidence="26">
    <location>
        <begin position="26"/>
        <end position="45"/>
    </location>
</feature>
<evidence type="ECO:0000256" key="18">
    <source>
        <dbReference type="ARBA" id="ARBA00023136"/>
    </source>
</evidence>
<comment type="catalytic activity">
    <reaction evidence="24">
        <text>L-seryl-[protein] + ATP = O-phospho-L-seryl-[protein] + ADP + H(+)</text>
        <dbReference type="Rhea" id="RHEA:17989"/>
        <dbReference type="Rhea" id="RHEA-COMP:9863"/>
        <dbReference type="Rhea" id="RHEA-COMP:11604"/>
        <dbReference type="ChEBI" id="CHEBI:15378"/>
        <dbReference type="ChEBI" id="CHEBI:29999"/>
        <dbReference type="ChEBI" id="CHEBI:30616"/>
        <dbReference type="ChEBI" id="CHEBI:83421"/>
        <dbReference type="ChEBI" id="CHEBI:456216"/>
        <dbReference type="EC" id="2.7.11.1"/>
    </reaction>
</comment>
<dbReference type="GO" id="GO:0003677">
    <property type="term" value="F:DNA binding"/>
    <property type="evidence" value="ECO:0007669"/>
    <property type="project" value="InterPro"/>
</dbReference>
<dbReference type="InterPro" id="IPR006592">
    <property type="entry name" value="RNA_pol_N"/>
</dbReference>
<evidence type="ECO:0000256" key="22">
    <source>
        <dbReference type="ARBA" id="ARBA00047899"/>
    </source>
</evidence>
<dbReference type="Pfam" id="PF00623">
    <property type="entry name" value="RNA_pol_Rpb1_2"/>
    <property type="match status" value="1"/>
</dbReference>
<keyword evidence="4 25" id="KW-0240">DNA-directed RNA polymerase</keyword>
<evidence type="ECO:0000256" key="20">
    <source>
        <dbReference type="ARBA" id="ARBA00023170"/>
    </source>
</evidence>
<dbReference type="InterPro" id="IPR007081">
    <property type="entry name" value="RNA_pol_Rpb1_5"/>
</dbReference>
<feature type="domain" description="Protein kinase" evidence="27">
    <location>
        <begin position="1166"/>
        <end position="1506"/>
    </location>
</feature>
<organism evidence="28 29">
    <name type="scientific">Miscanthus lutarioriparius</name>
    <dbReference type="NCBI Taxonomy" id="422564"/>
    <lineage>
        <taxon>Eukaryota</taxon>
        <taxon>Viridiplantae</taxon>
        <taxon>Streptophyta</taxon>
        <taxon>Embryophyta</taxon>
        <taxon>Tracheophyta</taxon>
        <taxon>Spermatophyta</taxon>
        <taxon>Magnoliopsida</taxon>
        <taxon>Liliopsida</taxon>
        <taxon>Poales</taxon>
        <taxon>Poaceae</taxon>
        <taxon>PACMAD clade</taxon>
        <taxon>Panicoideae</taxon>
        <taxon>Andropogonodae</taxon>
        <taxon>Andropogoneae</taxon>
        <taxon>Saccharinae</taxon>
        <taxon>Miscanthus</taxon>
    </lineage>
</organism>
<dbReference type="PROSITE" id="PS00108">
    <property type="entry name" value="PROTEIN_KINASE_ST"/>
    <property type="match status" value="1"/>
</dbReference>
<keyword evidence="7" id="KW-0433">Leucine-rich repeat</keyword>
<keyword evidence="12" id="KW-0677">Repeat</keyword>
<evidence type="ECO:0000256" key="14">
    <source>
        <dbReference type="ARBA" id="ARBA00022777"/>
    </source>
</evidence>
<keyword evidence="5" id="KW-0723">Serine/threonine-protein kinase</keyword>
<evidence type="ECO:0000256" key="8">
    <source>
        <dbReference type="ARBA" id="ARBA00022679"/>
    </source>
</evidence>
<dbReference type="Gene3D" id="6.10.250.2940">
    <property type="match status" value="1"/>
</dbReference>
<evidence type="ECO:0000256" key="9">
    <source>
        <dbReference type="ARBA" id="ARBA00022692"/>
    </source>
</evidence>
<dbReference type="Gene3D" id="3.30.1360.140">
    <property type="match status" value="1"/>
</dbReference>
<evidence type="ECO:0000256" key="3">
    <source>
        <dbReference type="ARBA" id="ARBA00022475"/>
    </source>
</evidence>
<keyword evidence="13" id="KW-0547">Nucleotide-binding</keyword>
<evidence type="ECO:0000313" key="28">
    <source>
        <dbReference type="EMBL" id="CAD6253781.1"/>
    </source>
</evidence>
<dbReference type="Pfam" id="PF04998">
    <property type="entry name" value="RNA_pol_Rpb1_5"/>
    <property type="match status" value="1"/>
</dbReference>
<dbReference type="FunFam" id="3.30.1490.180:FF:000001">
    <property type="entry name" value="DNA-directed RNA polymerase subunit"/>
    <property type="match status" value="1"/>
</dbReference>
<dbReference type="Gene3D" id="1.10.150.390">
    <property type="match status" value="1"/>
</dbReference>
<keyword evidence="19 25" id="KW-0804">Transcription</keyword>
<dbReference type="PROSITE" id="PS50011">
    <property type="entry name" value="PROTEIN_KINASE_DOM"/>
    <property type="match status" value="1"/>
</dbReference>
<evidence type="ECO:0000256" key="23">
    <source>
        <dbReference type="ARBA" id="ARBA00048552"/>
    </source>
</evidence>
<dbReference type="Pfam" id="PF04983">
    <property type="entry name" value="RNA_pol_Rpb1_3"/>
    <property type="match status" value="1"/>
</dbReference>
<dbReference type="InterPro" id="IPR008271">
    <property type="entry name" value="Ser/Thr_kinase_AS"/>
</dbReference>
<dbReference type="OrthoDB" id="270392at2759"/>
<dbReference type="InterPro" id="IPR007075">
    <property type="entry name" value="RNA_pol_Rpb1_6"/>
</dbReference>
<dbReference type="FunFam" id="1.10.274.100:FF:000001">
    <property type="entry name" value="DNA-directed RNA polymerase subunit"/>
    <property type="match status" value="1"/>
</dbReference>
<dbReference type="GO" id="GO:0005665">
    <property type="term" value="C:RNA polymerase II, core complex"/>
    <property type="evidence" value="ECO:0007669"/>
    <property type="project" value="TreeGrafter"/>
</dbReference>
<evidence type="ECO:0000256" key="7">
    <source>
        <dbReference type="ARBA" id="ARBA00022614"/>
    </source>
</evidence>
<keyword evidence="20" id="KW-0675">Receptor</keyword>
<dbReference type="Pfam" id="PF04990">
    <property type="entry name" value="RNA_pol_Rpb1_7"/>
    <property type="match status" value="1"/>
</dbReference>
<dbReference type="PANTHER" id="PTHR19376:SF37">
    <property type="entry name" value="DNA-DIRECTED RNA POLYMERASE II SUBUNIT RPB1"/>
    <property type="match status" value="1"/>
</dbReference>
<evidence type="ECO:0000256" key="10">
    <source>
        <dbReference type="ARBA" id="ARBA00022695"/>
    </source>
</evidence>
<comment type="subcellular location">
    <subcellularLocation>
        <location evidence="1">Cell membrane</location>
        <topology evidence="1">Single-pass membrane protein</topology>
    </subcellularLocation>
</comment>
<dbReference type="InterPro" id="IPR000722">
    <property type="entry name" value="RNA_pol_asu"/>
</dbReference>
<keyword evidence="15" id="KW-0862">Zinc</keyword>
<dbReference type="InterPro" id="IPR038593">
    <property type="entry name" value="RNA_pol_Rpb1_7_sf"/>
</dbReference>
<evidence type="ECO:0000313" key="29">
    <source>
        <dbReference type="Proteomes" id="UP000604825"/>
    </source>
</evidence>
<dbReference type="Gene3D" id="1.10.274.100">
    <property type="entry name" value="RNA polymerase Rpb1, domain 3"/>
    <property type="match status" value="1"/>
</dbReference>
<evidence type="ECO:0000256" key="6">
    <source>
        <dbReference type="ARBA" id="ARBA00022553"/>
    </source>
</evidence>
<dbReference type="SUPFAM" id="SSF56112">
    <property type="entry name" value="Protein kinase-like (PK-like)"/>
    <property type="match status" value="1"/>
</dbReference>
<comment type="function">
    <text evidence="25">DNA-dependent RNA polymerase catalyzes the transcription of DNA into RNA using the four ribonucleoside triphosphates as substrates.</text>
</comment>
<keyword evidence="9" id="KW-0812">Transmembrane</keyword>
<evidence type="ECO:0000259" key="27">
    <source>
        <dbReference type="PROSITE" id="PS50011"/>
    </source>
</evidence>
<evidence type="ECO:0000256" key="16">
    <source>
        <dbReference type="ARBA" id="ARBA00022840"/>
    </source>
</evidence>
<dbReference type="Gene3D" id="3.30.1490.180">
    <property type="entry name" value="RNA polymerase ii"/>
    <property type="match status" value="1"/>
</dbReference>
<evidence type="ECO:0000256" key="24">
    <source>
        <dbReference type="ARBA" id="ARBA00048679"/>
    </source>
</evidence>
<evidence type="ECO:0000256" key="11">
    <source>
        <dbReference type="ARBA" id="ARBA00022729"/>
    </source>
</evidence>
<dbReference type="EC" id="2.7.7.6" evidence="25"/>
<name>A0A811QAL8_9POAL</name>
<keyword evidence="29" id="KW-1185">Reference proteome</keyword>
<dbReference type="InterPro" id="IPR007073">
    <property type="entry name" value="RNA_pol_Rpb1_7"/>
</dbReference>
<dbReference type="InterPro" id="IPR007066">
    <property type="entry name" value="RNA_pol_Rpb1_3"/>
</dbReference>
<dbReference type="CDD" id="cd02733">
    <property type="entry name" value="RNAP_II_RPB1_N"/>
    <property type="match status" value="1"/>
</dbReference>
<dbReference type="Gene3D" id="1.10.510.10">
    <property type="entry name" value="Transferase(Phosphotransferase) domain 1"/>
    <property type="match status" value="1"/>
</dbReference>
<keyword evidence="16" id="KW-0067">ATP-binding</keyword>
<evidence type="ECO:0000256" key="15">
    <source>
        <dbReference type="ARBA" id="ARBA00022833"/>
    </source>
</evidence>
<protein>
    <recommendedName>
        <fullName evidence="25">DNA-directed RNA polymerase subunit</fullName>
        <ecNumber evidence="25">2.7.7.6</ecNumber>
    </recommendedName>
</protein>
<dbReference type="InterPro" id="IPR011009">
    <property type="entry name" value="Kinase-like_dom_sf"/>
</dbReference>
<evidence type="ECO:0000256" key="2">
    <source>
        <dbReference type="ARBA" id="ARBA00006460"/>
    </source>
</evidence>
<dbReference type="Gene3D" id="2.40.40.20">
    <property type="match status" value="1"/>
</dbReference>
<dbReference type="InterPro" id="IPR038120">
    <property type="entry name" value="Rpb1_funnel_sf"/>
</dbReference>
<dbReference type="Pfam" id="PF07714">
    <property type="entry name" value="PK_Tyr_Ser-Thr"/>
    <property type="match status" value="1"/>
</dbReference>
<dbReference type="SMART" id="SM00663">
    <property type="entry name" value="RPOLA_N"/>
    <property type="match status" value="1"/>
</dbReference>
<evidence type="ECO:0000256" key="17">
    <source>
        <dbReference type="ARBA" id="ARBA00022989"/>
    </source>
</evidence>
<evidence type="ECO:0000256" key="5">
    <source>
        <dbReference type="ARBA" id="ARBA00022527"/>
    </source>
</evidence>
<keyword evidence="17" id="KW-1133">Transmembrane helix</keyword>
<dbReference type="GO" id="GO:0004674">
    <property type="term" value="F:protein serine/threonine kinase activity"/>
    <property type="evidence" value="ECO:0007669"/>
    <property type="project" value="UniProtKB-KW"/>
</dbReference>
<keyword evidence="11" id="KW-0732">Signal</keyword>